<dbReference type="Gene3D" id="2.60.120.10">
    <property type="entry name" value="Jelly Rolls"/>
    <property type="match status" value="1"/>
</dbReference>
<evidence type="ECO:0000256" key="4">
    <source>
        <dbReference type="ARBA" id="ARBA00023136"/>
    </source>
</evidence>
<dbReference type="InterPro" id="IPR052706">
    <property type="entry name" value="Membrane-Transporter-like"/>
</dbReference>
<dbReference type="PROSITE" id="PS50042">
    <property type="entry name" value="CNMP_BINDING_3"/>
    <property type="match status" value="1"/>
</dbReference>
<feature type="transmembrane region" description="Helical" evidence="5">
    <location>
        <begin position="105"/>
        <end position="128"/>
    </location>
</feature>
<dbReference type="InterPro" id="IPR018488">
    <property type="entry name" value="cNMP-bd_CS"/>
</dbReference>
<dbReference type="Pfam" id="PF00916">
    <property type="entry name" value="Sulfate_transp"/>
    <property type="match status" value="1"/>
</dbReference>
<feature type="transmembrane region" description="Helical" evidence="5">
    <location>
        <begin position="275"/>
        <end position="292"/>
    </location>
</feature>
<feature type="domain" description="STAS" evidence="7">
    <location>
        <begin position="492"/>
        <end position="598"/>
    </location>
</feature>
<protein>
    <submittedName>
        <fullName evidence="8">SulP family inorganic anion transporter</fullName>
    </submittedName>
</protein>
<dbReference type="InterPro" id="IPR011547">
    <property type="entry name" value="SLC26A/SulP_dom"/>
</dbReference>
<feature type="transmembrane region" description="Helical" evidence="5">
    <location>
        <begin position="421"/>
        <end position="452"/>
    </location>
</feature>
<evidence type="ECO:0000256" key="5">
    <source>
        <dbReference type="SAM" id="Phobius"/>
    </source>
</evidence>
<dbReference type="PANTHER" id="PTHR43310:SF1">
    <property type="entry name" value="SULFATE TRANSPORTER YBAR-RELATED"/>
    <property type="match status" value="1"/>
</dbReference>
<dbReference type="Proteomes" id="UP001221189">
    <property type="component" value="Unassembled WGS sequence"/>
</dbReference>
<dbReference type="SMART" id="SM00100">
    <property type="entry name" value="cNMP"/>
    <property type="match status" value="1"/>
</dbReference>
<evidence type="ECO:0000313" key="9">
    <source>
        <dbReference type="Proteomes" id="UP001221189"/>
    </source>
</evidence>
<evidence type="ECO:0000256" key="3">
    <source>
        <dbReference type="ARBA" id="ARBA00022989"/>
    </source>
</evidence>
<evidence type="ECO:0000313" key="8">
    <source>
        <dbReference type="EMBL" id="MDC8771420.1"/>
    </source>
</evidence>
<keyword evidence="2 5" id="KW-0812">Transmembrane</keyword>
<feature type="transmembrane region" description="Helical" evidence="5">
    <location>
        <begin position="312"/>
        <end position="330"/>
    </location>
</feature>
<organism evidence="8 9">
    <name type="scientific">Roseateles albus</name>
    <dbReference type="NCBI Taxonomy" id="2987525"/>
    <lineage>
        <taxon>Bacteria</taxon>
        <taxon>Pseudomonadati</taxon>
        <taxon>Pseudomonadota</taxon>
        <taxon>Betaproteobacteria</taxon>
        <taxon>Burkholderiales</taxon>
        <taxon>Sphaerotilaceae</taxon>
        <taxon>Roseateles</taxon>
    </lineage>
</organism>
<dbReference type="PANTHER" id="PTHR43310">
    <property type="entry name" value="SULFATE TRANSPORTER YBAR-RELATED"/>
    <property type="match status" value="1"/>
</dbReference>
<feature type="transmembrane region" description="Helical" evidence="5">
    <location>
        <begin position="148"/>
        <end position="171"/>
    </location>
</feature>
<keyword evidence="4 5" id="KW-0472">Membrane</keyword>
<dbReference type="CDD" id="cd00038">
    <property type="entry name" value="CAP_ED"/>
    <property type="match status" value="1"/>
</dbReference>
<feature type="domain" description="Cyclic nucleotide-binding" evidence="6">
    <location>
        <begin position="626"/>
        <end position="742"/>
    </location>
</feature>
<dbReference type="CDD" id="cd07042">
    <property type="entry name" value="STAS_SulP_like_sulfate_transporter"/>
    <property type="match status" value="1"/>
</dbReference>
<feature type="transmembrane region" description="Helical" evidence="5">
    <location>
        <begin position="51"/>
        <end position="73"/>
    </location>
</feature>
<dbReference type="SUPFAM" id="SSF51206">
    <property type="entry name" value="cAMP-binding domain-like"/>
    <property type="match status" value="1"/>
</dbReference>
<keyword evidence="3 5" id="KW-1133">Transmembrane helix</keyword>
<dbReference type="Pfam" id="PF01740">
    <property type="entry name" value="STAS"/>
    <property type="match status" value="1"/>
</dbReference>
<dbReference type="Gene3D" id="3.30.750.24">
    <property type="entry name" value="STAS domain"/>
    <property type="match status" value="1"/>
</dbReference>
<dbReference type="InterPro" id="IPR018490">
    <property type="entry name" value="cNMP-bd_dom_sf"/>
</dbReference>
<feature type="transmembrane region" description="Helical" evidence="5">
    <location>
        <begin position="342"/>
        <end position="364"/>
    </location>
</feature>
<name>A0ABT5KEL1_9BURK</name>
<feature type="transmembrane region" description="Helical" evidence="5">
    <location>
        <begin position="80"/>
        <end position="99"/>
    </location>
</feature>
<gene>
    <name evidence="8" type="ORF">PRZ03_07530</name>
</gene>
<dbReference type="SUPFAM" id="SSF52091">
    <property type="entry name" value="SpoIIaa-like"/>
    <property type="match status" value="1"/>
</dbReference>
<dbReference type="InterPro" id="IPR036513">
    <property type="entry name" value="STAS_dom_sf"/>
</dbReference>
<feature type="transmembrane region" description="Helical" evidence="5">
    <location>
        <begin position="370"/>
        <end position="388"/>
    </location>
</feature>
<evidence type="ECO:0000259" key="6">
    <source>
        <dbReference type="PROSITE" id="PS50042"/>
    </source>
</evidence>
<dbReference type="InterPro" id="IPR000595">
    <property type="entry name" value="cNMP-bd_dom"/>
</dbReference>
<proteinExistence type="predicted"/>
<dbReference type="RefSeq" id="WP_273599720.1">
    <property type="nucleotide sequence ID" value="NZ_JAQQXT010000004.1"/>
</dbReference>
<dbReference type="EMBL" id="JAQQXT010000004">
    <property type="protein sequence ID" value="MDC8771420.1"/>
    <property type="molecule type" value="Genomic_DNA"/>
</dbReference>
<evidence type="ECO:0000259" key="7">
    <source>
        <dbReference type="PROSITE" id="PS50801"/>
    </source>
</evidence>
<feature type="transmembrane region" description="Helical" evidence="5">
    <location>
        <begin position="183"/>
        <end position="205"/>
    </location>
</feature>
<dbReference type="PROSITE" id="PS50801">
    <property type="entry name" value="STAS"/>
    <property type="match status" value="1"/>
</dbReference>
<dbReference type="InterPro" id="IPR014710">
    <property type="entry name" value="RmlC-like_jellyroll"/>
</dbReference>
<dbReference type="Pfam" id="PF00027">
    <property type="entry name" value="cNMP_binding"/>
    <property type="match status" value="1"/>
</dbReference>
<reference evidence="8 9" key="1">
    <citation type="submission" date="2022-10" db="EMBL/GenBank/DDBJ databases">
        <title>Paucibacter sp. hw1 Genome sequencing.</title>
        <authorList>
            <person name="Park S."/>
        </authorList>
    </citation>
    <scope>NUCLEOTIDE SEQUENCE [LARGE SCALE GENOMIC DNA]</scope>
    <source>
        <strain evidence="9">hw1</strain>
    </source>
</reference>
<dbReference type="PROSITE" id="PS00889">
    <property type="entry name" value="CNMP_BINDING_2"/>
    <property type="match status" value="1"/>
</dbReference>
<comment type="subcellular location">
    <subcellularLocation>
        <location evidence="1">Membrane</location>
        <topology evidence="1">Multi-pass membrane protein</topology>
    </subcellularLocation>
</comment>
<evidence type="ECO:0000256" key="2">
    <source>
        <dbReference type="ARBA" id="ARBA00022692"/>
    </source>
</evidence>
<feature type="transmembrane region" description="Helical" evidence="5">
    <location>
        <begin position="12"/>
        <end position="45"/>
    </location>
</feature>
<dbReference type="InterPro" id="IPR002645">
    <property type="entry name" value="STAS_dom"/>
</dbReference>
<accession>A0ABT5KEL1</accession>
<feature type="transmembrane region" description="Helical" evidence="5">
    <location>
        <begin position="212"/>
        <end position="230"/>
    </location>
</feature>
<keyword evidence="9" id="KW-1185">Reference proteome</keyword>
<comment type="caution">
    <text evidence="8">The sequence shown here is derived from an EMBL/GenBank/DDBJ whole genome shotgun (WGS) entry which is preliminary data.</text>
</comment>
<sequence>MTSPIATPSRRLASVLASLHALLGGAVGAVVSLAIVLTLGVLALAPMGSRAALIGVPAAFACVIVGAGIFSICSRSRMAAGGPSSPTALIIAFLLSQVLRQEQASGGAMALTLVLAVLSAAVMVMGLLQMLMAAMKLGRLARFVPQPVLAGFMNGVALLVLLAQVPALLAVAPELWPGHGWQALQQAHLGALALGLGTAGLVWLLAWRAPRLPAALAGMLLGLLSFHLASATWPALDLGATLGALEAEQFLSGLFAVWAEPVATLSLLAPHARAIGLTAVLLAMVGSLESLLNLRAADQRSGEQSDENRELWALGLANIGGGLFCALPVTRSRSRAMAIEMAGGRGGLGAIGAVLCSALLVGYAGAWLAYLPRAVLAGVMLTVAFSLVDRRSTQLLLQQLGRLNSPFRQGNSDGRARREGLLTMSLVCLLTLWQGPGAGVILGLLLSILLFLRGLNRSLVRARFSAQQRPSRRVYPPQVELALREARPHIWVVEWEGALFFGNADRVQDEARHVPADARCLIVDLQRVLSIDESGAMALLQLHAALARRACRLLLAGLGPNSPLRSQLMDHLPEAKSATSGLISNQCHLDVDHALEAAERQALQTSLGSGQVHELGGAVPLAQSSLLRDLSAAQQTVATAYLQPLSLKAGERLFSEGELGNGVYVLTRGSISIVSGSGQRFMSFSAGTMLGELALLDGQGRSADAVADQDADLFLLTPQALSAMAAADPLLCSQLYRNMALHLATRLRVATSAWRSAAGLQ</sequence>
<feature type="transmembrane region" description="Helical" evidence="5">
    <location>
        <begin position="250"/>
        <end position="268"/>
    </location>
</feature>
<evidence type="ECO:0000256" key="1">
    <source>
        <dbReference type="ARBA" id="ARBA00004141"/>
    </source>
</evidence>